<dbReference type="EMBL" id="CAJPWZ010000305">
    <property type="protein sequence ID" value="CAG2189853.1"/>
    <property type="molecule type" value="Genomic_DNA"/>
</dbReference>
<protein>
    <submittedName>
        <fullName evidence="1">Uncharacterized protein</fullName>
    </submittedName>
</protein>
<name>A0A8S3Q3M1_MYTED</name>
<organism evidence="1 2">
    <name type="scientific">Mytilus edulis</name>
    <name type="common">Blue mussel</name>
    <dbReference type="NCBI Taxonomy" id="6550"/>
    <lineage>
        <taxon>Eukaryota</taxon>
        <taxon>Metazoa</taxon>
        <taxon>Spiralia</taxon>
        <taxon>Lophotrochozoa</taxon>
        <taxon>Mollusca</taxon>
        <taxon>Bivalvia</taxon>
        <taxon>Autobranchia</taxon>
        <taxon>Pteriomorphia</taxon>
        <taxon>Mytilida</taxon>
        <taxon>Mytiloidea</taxon>
        <taxon>Mytilidae</taxon>
        <taxon>Mytilinae</taxon>
        <taxon>Mytilus</taxon>
    </lineage>
</organism>
<evidence type="ECO:0000313" key="1">
    <source>
        <dbReference type="EMBL" id="CAG2189853.1"/>
    </source>
</evidence>
<gene>
    <name evidence="1" type="ORF">MEDL_5129</name>
</gene>
<dbReference type="OrthoDB" id="6096668at2759"/>
<dbReference type="AlphaFoldDB" id="A0A8S3Q3M1"/>
<reference evidence="1" key="1">
    <citation type="submission" date="2021-03" db="EMBL/GenBank/DDBJ databases">
        <authorList>
            <person name="Bekaert M."/>
        </authorList>
    </citation>
    <scope>NUCLEOTIDE SEQUENCE</scope>
</reference>
<accession>A0A8S3Q3M1</accession>
<proteinExistence type="predicted"/>
<sequence>MDVKLVLIILCKKTNATRKICEGSETDLNCYCGRVFVTHAFYGTTPPNPCTHTRKVCGKDVTLSTRRECSFLPKPPNCKEAVCHTSNSVMCSKCIDNELFQRVSGTCQRKCSWQDRWCWPGTCNGDLASGCSCSSGFRTYADSTSAKCQPEIKPSIESCLTKAIATDGTEFVSNIGPSKCSEQKNFYGRNQVKHFLVDLNFNFTINVNKSTRPAFVANELFGITDVDVVLETISVTGRKHLVITTQIKNGKLSIPQPNYNAEKFEIPVQFNLTQGESLCLTYRAKGGGYFVSKDVTTDAVKHIPYEKTENSMQLCYIYDREPPVFCPKRSNCPVEPVTLSKRLTTSSHITVSFRGWSDNRSSVLASGIESYTISVYEIKEATPETLMRDTTAVAGPYNCSKDETEVEIQLPEKNPMLYAVLLEVKDKANNVGYARRFVLYDNSSYIVKNDNIPFRVVSASNKSHFTWQVHHGSICFSWEYRFFNNRYKKSNPLRLIKSENLIEGIYDQISGILPVTGMNNVNGLTDFFYALIRNAGTVYFLEE</sequence>
<dbReference type="Proteomes" id="UP000683360">
    <property type="component" value="Unassembled WGS sequence"/>
</dbReference>
<comment type="caution">
    <text evidence="1">The sequence shown here is derived from an EMBL/GenBank/DDBJ whole genome shotgun (WGS) entry which is preliminary data.</text>
</comment>
<keyword evidence="2" id="KW-1185">Reference proteome</keyword>
<evidence type="ECO:0000313" key="2">
    <source>
        <dbReference type="Proteomes" id="UP000683360"/>
    </source>
</evidence>